<name>A0A369WMY6_9GAMM</name>
<dbReference type="OrthoDB" id="92254at2"/>
<dbReference type="Gene3D" id="1.10.530.10">
    <property type="match status" value="1"/>
</dbReference>
<dbReference type="InterPro" id="IPR023346">
    <property type="entry name" value="Lysozyme-like_dom_sf"/>
</dbReference>
<proteinExistence type="inferred from homology"/>
<comment type="caution">
    <text evidence="3">The sequence shown here is derived from an EMBL/GenBank/DDBJ whole genome shotgun (WGS) entry which is preliminary data.</text>
</comment>
<dbReference type="PANTHER" id="PTHR37423">
    <property type="entry name" value="SOLUBLE LYTIC MUREIN TRANSGLYCOSYLASE-RELATED"/>
    <property type="match status" value="1"/>
</dbReference>
<dbReference type="Proteomes" id="UP000253769">
    <property type="component" value="Unassembled WGS sequence"/>
</dbReference>
<accession>A0A369WMY6</accession>
<dbReference type="InterPro" id="IPR000189">
    <property type="entry name" value="Transglyc_AS"/>
</dbReference>
<dbReference type="GO" id="GO:0008933">
    <property type="term" value="F:peptidoglycan lytic transglycosylase activity"/>
    <property type="evidence" value="ECO:0007669"/>
    <property type="project" value="InterPro"/>
</dbReference>
<keyword evidence="4" id="KW-1185">Reference proteome</keyword>
<sequence length="282" mass="31849">MQMATDYEKARWGHHDYGRARQLYCAAARLGHTPAQLRLAWMYANGVGSPQDRGLAGAWLRVAVAGGSAEARRFLAFLNYPPRDRDPRCTWDSRFDEYALVEIPVLPVEDHSPIYGESITTWAEGIGGEAAAGDPSVRQIKSWVRRLAPQYGLEPDLVLAMIRVESNFNPRARSHKNAWGLMQLIPETAARFGVRDSTHPIQNLHGGMAYLRWLLAYFPADLRLALAGYNAGEGAVEKYRGVPPYHETRQYIRKVLRFYGRNSHPPVERVVNPSRIVPTDRQ</sequence>
<dbReference type="SMART" id="SM00671">
    <property type="entry name" value="SEL1"/>
    <property type="match status" value="1"/>
</dbReference>
<evidence type="ECO:0000313" key="4">
    <source>
        <dbReference type="Proteomes" id="UP000253769"/>
    </source>
</evidence>
<dbReference type="InterPro" id="IPR008258">
    <property type="entry name" value="Transglycosylase_SLT_dom_1"/>
</dbReference>
<dbReference type="PANTHER" id="PTHR37423:SF2">
    <property type="entry name" value="MEMBRANE-BOUND LYTIC MUREIN TRANSGLYCOSYLASE C"/>
    <property type="match status" value="1"/>
</dbReference>
<dbReference type="CDD" id="cd00254">
    <property type="entry name" value="LT-like"/>
    <property type="match status" value="1"/>
</dbReference>
<dbReference type="AlphaFoldDB" id="A0A369WMY6"/>
<dbReference type="InterPro" id="IPR006597">
    <property type="entry name" value="Sel1-like"/>
</dbReference>
<comment type="similarity">
    <text evidence="1">Belongs to the transglycosylase Slt family.</text>
</comment>
<evidence type="ECO:0000259" key="2">
    <source>
        <dbReference type="Pfam" id="PF01464"/>
    </source>
</evidence>
<dbReference type="GO" id="GO:0000270">
    <property type="term" value="P:peptidoglycan metabolic process"/>
    <property type="evidence" value="ECO:0007669"/>
    <property type="project" value="InterPro"/>
</dbReference>
<reference evidence="3 4" key="1">
    <citation type="submission" date="2018-07" db="EMBL/GenBank/DDBJ databases">
        <title>Motiliproteus coralliicola sp. nov., a bacterium isolated from Coral.</title>
        <authorList>
            <person name="Wang G."/>
        </authorList>
    </citation>
    <scope>NUCLEOTIDE SEQUENCE [LARGE SCALE GENOMIC DNA]</scope>
    <source>
        <strain evidence="3 4">C34</strain>
    </source>
</reference>
<evidence type="ECO:0000256" key="1">
    <source>
        <dbReference type="ARBA" id="ARBA00007734"/>
    </source>
</evidence>
<dbReference type="EMBL" id="QQOH01000002">
    <property type="protein sequence ID" value="RDE23082.1"/>
    <property type="molecule type" value="Genomic_DNA"/>
</dbReference>
<dbReference type="PROSITE" id="PS00922">
    <property type="entry name" value="TRANSGLYCOSYLASE"/>
    <property type="match status" value="1"/>
</dbReference>
<dbReference type="GO" id="GO:0016020">
    <property type="term" value="C:membrane"/>
    <property type="evidence" value="ECO:0007669"/>
    <property type="project" value="InterPro"/>
</dbReference>
<dbReference type="Pfam" id="PF01464">
    <property type="entry name" value="SLT"/>
    <property type="match status" value="1"/>
</dbReference>
<feature type="domain" description="Transglycosylase SLT" evidence="2">
    <location>
        <begin position="147"/>
        <end position="241"/>
    </location>
</feature>
<protein>
    <submittedName>
        <fullName evidence="3">Lytic transglycosylase</fullName>
    </submittedName>
</protein>
<dbReference type="SUPFAM" id="SSF53955">
    <property type="entry name" value="Lysozyme-like"/>
    <property type="match status" value="1"/>
</dbReference>
<dbReference type="InterPro" id="IPR011990">
    <property type="entry name" value="TPR-like_helical_dom_sf"/>
</dbReference>
<evidence type="ECO:0000313" key="3">
    <source>
        <dbReference type="EMBL" id="RDE23082.1"/>
    </source>
</evidence>
<dbReference type="SUPFAM" id="SSF81901">
    <property type="entry name" value="HCP-like"/>
    <property type="match status" value="1"/>
</dbReference>
<gene>
    <name evidence="3" type="ORF">DV711_10345</name>
</gene>
<dbReference type="Gene3D" id="1.25.40.10">
    <property type="entry name" value="Tetratricopeptide repeat domain"/>
    <property type="match status" value="1"/>
</dbReference>
<organism evidence="3 4">
    <name type="scientific">Motiliproteus coralliicola</name>
    <dbReference type="NCBI Taxonomy" id="2283196"/>
    <lineage>
        <taxon>Bacteria</taxon>
        <taxon>Pseudomonadati</taxon>
        <taxon>Pseudomonadota</taxon>
        <taxon>Gammaproteobacteria</taxon>
        <taxon>Oceanospirillales</taxon>
        <taxon>Oceanospirillaceae</taxon>
        <taxon>Motiliproteus</taxon>
    </lineage>
</organism>